<sequence length="390" mass="42348">MKQQFSSPVFYKSTLALALSSLLLTGCLDSDSSSGSDSNDDPSEIAGMQEITLDATSNTDWVYLNLDTGETLELDAEAAATSTDWHLAARRMNIKLNTGASGPGSVRAALAEAQEHLYDQQGQPIEAQFQGMSANSELYLLDGPFDEPGARDWSSESITNSFGMDWASYNHGSGHYTANDQKGWVVRAASGKAYAKMRMTDLDFPTREGQGIKSFEFEFYVQQEGESEFSAAPITWQGSALSSGTLCFDFENNQEVADCSGNDWDIQLGFQGRDFFLRTNSGVSGEGQAGSFGAFAWSDQGDFTSASDVPSPQPGFAADTTSGIFTESPWYAYGIGGGHQLWPNYRVYLIDTDSSSEEAARYALQVIGYYDDAGQSGHLSLRYQSAEMNE</sequence>
<dbReference type="OrthoDB" id="335087at2"/>
<dbReference type="STRING" id="1122252.SAMN05660443_1166"/>
<dbReference type="Proteomes" id="UP000199058">
    <property type="component" value="Unassembled WGS sequence"/>
</dbReference>
<feature type="chain" id="PRO_5011498164" evidence="1">
    <location>
        <begin position="19"/>
        <end position="390"/>
    </location>
</feature>
<accession>A0A1I1FSF8</accession>
<dbReference type="InterPro" id="IPR025921">
    <property type="entry name" value="HmuY"/>
</dbReference>
<keyword evidence="1" id="KW-0732">Signal</keyword>
<feature type="signal peptide" evidence="1">
    <location>
        <begin position="1"/>
        <end position="18"/>
    </location>
</feature>
<gene>
    <name evidence="2" type="ORF">SAMN05660443_1166</name>
</gene>
<dbReference type="PROSITE" id="PS51257">
    <property type="entry name" value="PROKAR_LIPOPROTEIN"/>
    <property type="match status" value="1"/>
</dbReference>
<proteinExistence type="predicted"/>
<organism evidence="2 3">
    <name type="scientific">Marinospirillum celere</name>
    <dbReference type="NCBI Taxonomy" id="1122252"/>
    <lineage>
        <taxon>Bacteria</taxon>
        <taxon>Pseudomonadati</taxon>
        <taxon>Pseudomonadota</taxon>
        <taxon>Gammaproteobacteria</taxon>
        <taxon>Oceanospirillales</taxon>
        <taxon>Oceanospirillaceae</taxon>
        <taxon>Marinospirillum</taxon>
    </lineage>
</organism>
<dbReference type="AlphaFoldDB" id="A0A1I1FSF8"/>
<evidence type="ECO:0000256" key="1">
    <source>
        <dbReference type="SAM" id="SignalP"/>
    </source>
</evidence>
<reference evidence="2 3" key="1">
    <citation type="submission" date="2016-10" db="EMBL/GenBank/DDBJ databases">
        <authorList>
            <person name="de Groot N.N."/>
        </authorList>
    </citation>
    <scope>NUCLEOTIDE SEQUENCE [LARGE SCALE GENOMIC DNA]</scope>
    <source>
        <strain evidence="2 3">DSM 18438</strain>
    </source>
</reference>
<evidence type="ECO:0000313" key="2">
    <source>
        <dbReference type="EMBL" id="SFC01962.1"/>
    </source>
</evidence>
<dbReference type="RefSeq" id="WP_091960558.1">
    <property type="nucleotide sequence ID" value="NZ_FOLH01000002.1"/>
</dbReference>
<dbReference type="EMBL" id="FOLH01000002">
    <property type="protein sequence ID" value="SFC01962.1"/>
    <property type="molecule type" value="Genomic_DNA"/>
</dbReference>
<keyword evidence="3" id="KW-1185">Reference proteome</keyword>
<dbReference type="CDD" id="cd12105">
    <property type="entry name" value="HmuY"/>
    <property type="match status" value="2"/>
</dbReference>
<protein>
    <submittedName>
        <fullName evidence="2">HmuY protein</fullName>
    </submittedName>
</protein>
<dbReference type="Pfam" id="PF14064">
    <property type="entry name" value="HmuY"/>
    <property type="match status" value="1"/>
</dbReference>
<name>A0A1I1FSF8_9GAMM</name>
<evidence type="ECO:0000313" key="3">
    <source>
        <dbReference type="Proteomes" id="UP000199058"/>
    </source>
</evidence>